<evidence type="ECO:0000313" key="1">
    <source>
        <dbReference type="EMBL" id="KAI0060758.1"/>
    </source>
</evidence>
<name>A0ACB8SY16_9AGAM</name>
<reference evidence="1" key="1">
    <citation type="submission" date="2021-03" db="EMBL/GenBank/DDBJ databases">
        <authorList>
            <consortium name="DOE Joint Genome Institute"/>
            <person name="Ahrendt S."/>
            <person name="Looney B.P."/>
            <person name="Miyauchi S."/>
            <person name="Morin E."/>
            <person name="Drula E."/>
            <person name="Courty P.E."/>
            <person name="Chicoki N."/>
            <person name="Fauchery L."/>
            <person name="Kohler A."/>
            <person name="Kuo A."/>
            <person name="Labutti K."/>
            <person name="Pangilinan J."/>
            <person name="Lipzen A."/>
            <person name="Riley R."/>
            <person name="Andreopoulos W."/>
            <person name="He G."/>
            <person name="Johnson J."/>
            <person name="Barry K.W."/>
            <person name="Grigoriev I.V."/>
            <person name="Nagy L."/>
            <person name="Hibbett D."/>
            <person name="Henrissat B."/>
            <person name="Matheny P.B."/>
            <person name="Labbe J."/>
            <person name="Martin F."/>
        </authorList>
    </citation>
    <scope>NUCLEOTIDE SEQUENCE</scope>
    <source>
        <strain evidence="1">HHB10654</strain>
    </source>
</reference>
<organism evidence="1 2">
    <name type="scientific">Artomyces pyxidatus</name>
    <dbReference type="NCBI Taxonomy" id="48021"/>
    <lineage>
        <taxon>Eukaryota</taxon>
        <taxon>Fungi</taxon>
        <taxon>Dikarya</taxon>
        <taxon>Basidiomycota</taxon>
        <taxon>Agaricomycotina</taxon>
        <taxon>Agaricomycetes</taxon>
        <taxon>Russulales</taxon>
        <taxon>Auriscalpiaceae</taxon>
        <taxon>Artomyces</taxon>
    </lineage>
</organism>
<protein>
    <submittedName>
        <fullName evidence="1">Kinase-like protein</fullName>
    </submittedName>
</protein>
<evidence type="ECO:0000313" key="2">
    <source>
        <dbReference type="Proteomes" id="UP000814140"/>
    </source>
</evidence>
<keyword evidence="2" id="KW-1185">Reference proteome</keyword>
<dbReference type="EMBL" id="MU277217">
    <property type="protein sequence ID" value="KAI0060758.1"/>
    <property type="molecule type" value="Genomic_DNA"/>
</dbReference>
<accession>A0ACB8SY16</accession>
<reference evidence="1" key="2">
    <citation type="journal article" date="2022" name="New Phytol.">
        <title>Evolutionary transition to the ectomycorrhizal habit in the genomes of a hyperdiverse lineage of mushroom-forming fungi.</title>
        <authorList>
            <person name="Looney B."/>
            <person name="Miyauchi S."/>
            <person name="Morin E."/>
            <person name="Drula E."/>
            <person name="Courty P.E."/>
            <person name="Kohler A."/>
            <person name="Kuo A."/>
            <person name="LaButti K."/>
            <person name="Pangilinan J."/>
            <person name="Lipzen A."/>
            <person name="Riley R."/>
            <person name="Andreopoulos W."/>
            <person name="He G."/>
            <person name="Johnson J."/>
            <person name="Nolan M."/>
            <person name="Tritt A."/>
            <person name="Barry K.W."/>
            <person name="Grigoriev I.V."/>
            <person name="Nagy L.G."/>
            <person name="Hibbett D."/>
            <person name="Henrissat B."/>
            <person name="Matheny P.B."/>
            <person name="Labbe J."/>
            <person name="Martin F.M."/>
        </authorList>
    </citation>
    <scope>NUCLEOTIDE SEQUENCE</scope>
    <source>
        <strain evidence="1">HHB10654</strain>
    </source>
</reference>
<proteinExistence type="predicted"/>
<gene>
    <name evidence="1" type="ORF">BV25DRAFT_1827649</name>
</gene>
<dbReference type="Proteomes" id="UP000814140">
    <property type="component" value="Unassembled WGS sequence"/>
</dbReference>
<sequence>MERLGSGGFGVVYRAEDFYGTGRQYAVKCLRRTPDTAEHQRQCRECWAHGEVSDHPNVITFHDTAVDEQYFFMIFDYCPGGDLYGMIAKSRMFYRKDDLIKRVFVQLLDAVQHCVDNGVFHRDLKPENVLCSLDGSQIYLTDFGLAAKANYTSRHGIGSRSTMSPEALGEEVYLTSYSVTNSDVWSLGIILCNMVSGHCPWHEATTRDKRFREFLSNPYDLRRNIPISRELCALLMRVFTFNPFARISLQTFREEVGKIDRFFMSEEDMAYSPDRIRELASGYAKRGPTPLPSGMSSWGDDEFDLAEGSRVVLVRRRYRAAPASPEFEGAAENPVAPAISAVGDVVLTDPWLAYMREHEAPESDVEIIDLTAPGLCPRPVEPPVLRVKTPILCPLWLDGQGA</sequence>
<comment type="caution">
    <text evidence="1">The sequence shown here is derived from an EMBL/GenBank/DDBJ whole genome shotgun (WGS) entry which is preliminary data.</text>
</comment>